<name>A0A512DW75_9PROT</name>
<evidence type="ECO:0008006" key="3">
    <source>
        <dbReference type="Google" id="ProtNLM"/>
    </source>
</evidence>
<dbReference type="EMBL" id="BJYZ01000023">
    <property type="protein sequence ID" value="GEO40724.1"/>
    <property type="molecule type" value="Genomic_DNA"/>
</dbReference>
<comment type="caution">
    <text evidence="1">The sequence shown here is derived from an EMBL/GenBank/DDBJ whole genome shotgun (WGS) entry which is preliminary data.</text>
</comment>
<dbReference type="AlphaFoldDB" id="A0A512DW75"/>
<evidence type="ECO:0000313" key="2">
    <source>
        <dbReference type="Proteomes" id="UP000321523"/>
    </source>
</evidence>
<protein>
    <recommendedName>
        <fullName evidence="3">DUF3800 domain-containing protein</fullName>
    </recommendedName>
</protein>
<sequence>MYVLYLDDAGSVTNPKERHFVLAGIAINEQQIHWLGQELERVVATTKHHTPSSLELHGNQILAGRNWWRSVDKEERCRIIRDSLLAAQSLHGNDTWCLFGVIVDKTQIGDEDPVEYAFE</sequence>
<accession>A0A512DW75</accession>
<organism evidence="1 2">
    <name type="scientific">Skermanella aerolata</name>
    <dbReference type="NCBI Taxonomy" id="393310"/>
    <lineage>
        <taxon>Bacteria</taxon>
        <taxon>Pseudomonadati</taxon>
        <taxon>Pseudomonadota</taxon>
        <taxon>Alphaproteobacteria</taxon>
        <taxon>Rhodospirillales</taxon>
        <taxon>Azospirillaceae</taxon>
        <taxon>Skermanella</taxon>
    </lineage>
</organism>
<evidence type="ECO:0000313" key="1">
    <source>
        <dbReference type="EMBL" id="GEO40724.1"/>
    </source>
</evidence>
<reference evidence="1 2" key="1">
    <citation type="submission" date="2019-07" db="EMBL/GenBank/DDBJ databases">
        <title>Whole genome shotgun sequence of Skermanella aerolata NBRC 106429.</title>
        <authorList>
            <person name="Hosoyama A."/>
            <person name="Uohara A."/>
            <person name="Ohji S."/>
            <person name="Ichikawa N."/>
        </authorList>
    </citation>
    <scope>NUCLEOTIDE SEQUENCE [LARGE SCALE GENOMIC DNA]</scope>
    <source>
        <strain evidence="1 2">NBRC 106429</strain>
    </source>
</reference>
<keyword evidence="2" id="KW-1185">Reference proteome</keyword>
<proteinExistence type="predicted"/>
<gene>
    <name evidence="1" type="ORF">SAE02_48720</name>
</gene>
<dbReference type="Proteomes" id="UP000321523">
    <property type="component" value="Unassembled WGS sequence"/>
</dbReference>